<gene>
    <name evidence="2" type="ORF">CJ030_MR7G024241</name>
    <name evidence="3" type="ORF">CJ030_MR7G024243</name>
</gene>
<dbReference type="Pfam" id="PF00646">
    <property type="entry name" value="F-box"/>
    <property type="match status" value="1"/>
</dbReference>
<reference evidence="3 4" key="2">
    <citation type="journal article" date="2019" name="Plant Biotechnol. J.">
        <title>The red bayberry genome and genetic basis of sex determination.</title>
        <authorList>
            <person name="Jia H.M."/>
            <person name="Jia H.J."/>
            <person name="Cai Q.L."/>
            <person name="Wang Y."/>
            <person name="Zhao H.B."/>
            <person name="Yang W.F."/>
            <person name="Wang G.Y."/>
            <person name="Li Y.H."/>
            <person name="Zhan D.L."/>
            <person name="Shen Y.T."/>
            <person name="Niu Q.F."/>
            <person name="Chang L."/>
            <person name="Qiu J."/>
            <person name="Zhao L."/>
            <person name="Xie H.B."/>
            <person name="Fu W.Y."/>
            <person name="Jin J."/>
            <person name="Li X.W."/>
            <person name="Jiao Y."/>
            <person name="Zhou C.C."/>
            <person name="Tu T."/>
            <person name="Chai C.Y."/>
            <person name="Gao J.L."/>
            <person name="Fan L.J."/>
            <person name="van de Weg E."/>
            <person name="Wang J.Y."/>
            <person name="Gao Z.S."/>
        </authorList>
    </citation>
    <scope>NUCLEOTIDE SEQUENCE [LARGE SCALE GENOMIC DNA]</scope>
    <source>
        <tissue evidence="3">Leaves</tissue>
    </source>
</reference>
<accession>A0A6A1V5D8</accession>
<sequence length="381" mass="42402">MAREKQGEEEEEAAATPIHGDILQTILSCVPLVDLVPACHVSKDWKSAVFSSLRHLNPIRPWLIVHTQSTSHPYRMTSHAYDPRSHLWLEIEQSPIKEASALRSSHSTLLYMQSPSKFAFSFDPLHTTWNQVEAPLAWRTDPIVALVGHQIIIAGGTCEFVQEQLPLETYDLRTGTWDTCESFPATLKDSAASMWLSIAVDEHRMYVSDKSSGVTYSFNPSTKTWDGPYDVRPGNNVFFSVIGFVNDRMVVVGLIGESDDVKGVKLWEVKGQMSELSEMSEMPNELVEKLKGQSPSLPSIAMTSAGDFAYLHNPSDPGELILCEIANGECKWGSVQNSVVNDATRMQRLVFTCSNVGLGDLHEAGAQRSGNRRFRMKNMVN</sequence>
<reference evidence="3" key="3">
    <citation type="submission" date="2019-09" db="EMBL/GenBank/DDBJ databases">
        <authorList>
            <person name="Gao Z."/>
        </authorList>
    </citation>
    <scope>NUCLEOTIDE SEQUENCE</scope>
    <source>
        <tissue evidence="3">Leaves</tissue>
    </source>
</reference>
<dbReference type="GO" id="GO:0005634">
    <property type="term" value="C:nucleus"/>
    <property type="evidence" value="ECO:0007669"/>
    <property type="project" value="TreeGrafter"/>
</dbReference>
<dbReference type="AlphaFoldDB" id="A0A6A1V5D8"/>
<evidence type="ECO:0000259" key="1">
    <source>
        <dbReference type="Pfam" id="PF00646"/>
    </source>
</evidence>
<dbReference type="EMBL" id="RXIC02000025">
    <property type="protein sequence ID" value="KAB1207879.1"/>
    <property type="molecule type" value="Genomic_DNA"/>
</dbReference>
<dbReference type="SUPFAM" id="SSF117281">
    <property type="entry name" value="Kelch motif"/>
    <property type="match status" value="1"/>
</dbReference>
<dbReference type="EMBL" id="RXIC02000025">
    <property type="protein sequence ID" value="KAB1207881.1"/>
    <property type="molecule type" value="Genomic_DNA"/>
</dbReference>
<name>A0A6A1V5D8_9ROSI</name>
<dbReference type="InterPro" id="IPR001810">
    <property type="entry name" value="F-box_dom"/>
</dbReference>
<protein>
    <recommendedName>
        <fullName evidence="1">F-box domain-containing protein</fullName>
    </recommendedName>
</protein>
<dbReference type="InterPro" id="IPR036047">
    <property type="entry name" value="F-box-like_dom_sf"/>
</dbReference>
<comment type="caution">
    <text evidence="3">The sequence shown here is derived from an EMBL/GenBank/DDBJ whole genome shotgun (WGS) entry which is preliminary data.</text>
</comment>
<organism evidence="3 4">
    <name type="scientific">Morella rubra</name>
    <name type="common">Chinese bayberry</name>
    <dbReference type="NCBI Taxonomy" id="262757"/>
    <lineage>
        <taxon>Eukaryota</taxon>
        <taxon>Viridiplantae</taxon>
        <taxon>Streptophyta</taxon>
        <taxon>Embryophyta</taxon>
        <taxon>Tracheophyta</taxon>
        <taxon>Spermatophyta</taxon>
        <taxon>Magnoliopsida</taxon>
        <taxon>eudicotyledons</taxon>
        <taxon>Gunneridae</taxon>
        <taxon>Pentapetalae</taxon>
        <taxon>rosids</taxon>
        <taxon>fabids</taxon>
        <taxon>Fagales</taxon>
        <taxon>Myricaceae</taxon>
        <taxon>Morella</taxon>
    </lineage>
</organism>
<dbReference type="GO" id="GO:0043161">
    <property type="term" value="P:proteasome-mediated ubiquitin-dependent protein catabolic process"/>
    <property type="evidence" value="ECO:0007669"/>
    <property type="project" value="TreeGrafter"/>
</dbReference>
<dbReference type="PANTHER" id="PTHR24414:SF44">
    <property type="entry name" value="F-BOX DOMAIN-CONTAINING PROTEIN"/>
    <property type="match status" value="1"/>
</dbReference>
<dbReference type="OrthoDB" id="1854110at2759"/>
<dbReference type="PANTHER" id="PTHR24414">
    <property type="entry name" value="F-BOX/KELCH-REPEAT PROTEIN SKIP4"/>
    <property type="match status" value="1"/>
</dbReference>
<dbReference type="InterPro" id="IPR015915">
    <property type="entry name" value="Kelch-typ_b-propeller"/>
</dbReference>
<evidence type="ECO:0000313" key="4">
    <source>
        <dbReference type="Proteomes" id="UP000516437"/>
    </source>
</evidence>
<dbReference type="SUPFAM" id="SSF81383">
    <property type="entry name" value="F-box domain"/>
    <property type="match status" value="1"/>
</dbReference>
<reference evidence="3" key="1">
    <citation type="submission" date="2018-07" db="EMBL/GenBank/DDBJ databases">
        <authorList>
            <person name="Gao Z.-S."/>
            <person name="Jia H.-M."/>
            <person name="Jia H.-J."/>
            <person name="Cai Q.-L."/>
            <person name="Wang Y."/>
            <person name="Zhao H.-B."/>
        </authorList>
    </citation>
    <scope>NUCLEOTIDE SEQUENCE</scope>
    <source>
        <tissue evidence="3">Leaves</tissue>
    </source>
</reference>
<dbReference type="GO" id="GO:0005829">
    <property type="term" value="C:cytosol"/>
    <property type="evidence" value="ECO:0007669"/>
    <property type="project" value="TreeGrafter"/>
</dbReference>
<dbReference type="Proteomes" id="UP000516437">
    <property type="component" value="Chromosome 7"/>
</dbReference>
<dbReference type="Gene3D" id="2.120.10.80">
    <property type="entry name" value="Kelch-type beta propeller"/>
    <property type="match status" value="1"/>
</dbReference>
<feature type="domain" description="F-box" evidence="1">
    <location>
        <begin position="21"/>
        <end position="52"/>
    </location>
</feature>
<evidence type="ECO:0000313" key="2">
    <source>
        <dbReference type="EMBL" id="KAB1207879.1"/>
    </source>
</evidence>
<evidence type="ECO:0000313" key="3">
    <source>
        <dbReference type="EMBL" id="KAB1207881.1"/>
    </source>
</evidence>
<proteinExistence type="predicted"/>
<dbReference type="InterPro" id="IPR050354">
    <property type="entry name" value="F-box/kelch-repeat_ARATH"/>
</dbReference>
<keyword evidence="4" id="KW-1185">Reference proteome</keyword>